<feature type="non-terminal residue" evidence="1">
    <location>
        <position position="1"/>
    </location>
</feature>
<accession>T0Y8C4</accession>
<name>T0Y8C4_9ZZZZ</name>
<dbReference type="EMBL" id="AUZZ01010526">
    <property type="protein sequence ID" value="EQD29403.1"/>
    <property type="molecule type" value="Genomic_DNA"/>
</dbReference>
<dbReference type="Gene3D" id="3.30.2320.10">
    <property type="entry name" value="hypothetical protein PF0899 domain"/>
    <property type="match status" value="1"/>
</dbReference>
<gene>
    <name evidence="1" type="ORF">B2A_14488</name>
</gene>
<comment type="caution">
    <text evidence="1">The sequence shown here is derived from an EMBL/GenBank/DDBJ whole genome shotgun (WGS) entry which is preliminary data.</text>
</comment>
<sequence>SCRIIKWDQVSIPLTEDGSKVAQFKQISHEYTVKRGIVDIFRKEEERLLQKRFLRKVEDFFYEDSPISPSRTATSMKGRDWNVTGNIVGDVFRAANTLAESLHDHDMVLQVSPEVYPMLLRSRG</sequence>
<evidence type="ECO:0000313" key="1">
    <source>
        <dbReference type="EMBL" id="EQD29403.1"/>
    </source>
</evidence>
<dbReference type="AlphaFoldDB" id="T0Y8C4"/>
<reference evidence="1" key="1">
    <citation type="submission" date="2013-08" db="EMBL/GenBank/DDBJ databases">
        <authorList>
            <person name="Mendez C."/>
            <person name="Richter M."/>
            <person name="Ferrer M."/>
            <person name="Sanchez J."/>
        </authorList>
    </citation>
    <scope>NUCLEOTIDE SEQUENCE</scope>
</reference>
<organism evidence="1">
    <name type="scientific">mine drainage metagenome</name>
    <dbReference type="NCBI Taxonomy" id="410659"/>
    <lineage>
        <taxon>unclassified sequences</taxon>
        <taxon>metagenomes</taxon>
        <taxon>ecological metagenomes</taxon>
    </lineage>
</organism>
<protein>
    <submittedName>
        <fullName evidence="1">Uncharacterized protein</fullName>
    </submittedName>
</protein>
<reference evidence="1" key="2">
    <citation type="journal article" date="2014" name="ISME J.">
        <title>Microbial stratification in low pH oxic and suboxic macroscopic growths along an acid mine drainage.</title>
        <authorList>
            <person name="Mendez-Garcia C."/>
            <person name="Mesa V."/>
            <person name="Sprenger R.R."/>
            <person name="Richter M."/>
            <person name="Diez M.S."/>
            <person name="Solano J."/>
            <person name="Bargiela R."/>
            <person name="Golyshina O.V."/>
            <person name="Manteca A."/>
            <person name="Ramos J.L."/>
            <person name="Gallego J.R."/>
            <person name="Llorente I."/>
            <person name="Martins Dos Santos V.A."/>
            <person name="Jensen O.N."/>
            <person name="Pelaez A.I."/>
            <person name="Sanchez J."/>
            <person name="Ferrer M."/>
        </authorList>
    </citation>
    <scope>NUCLEOTIDE SEQUENCE</scope>
</reference>
<feature type="non-terminal residue" evidence="1">
    <location>
        <position position="124"/>
    </location>
</feature>
<proteinExistence type="predicted"/>